<dbReference type="RefSeq" id="WP_008425528.1">
    <property type="nucleotide sequence ID" value="NZ_AOIA01000141.1"/>
</dbReference>
<organism evidence="2 3">
    <name type="scientific">Natronococcus jeotgali DSM 18795</name>
    <dbReference type="NCBI Taxonomy" id="1227498"/>
    <lineage>
        <taxon>Archaea</taxon>
        <taxon>Methanobacteriati</taxon>
        <taxon>Methanobacteriota</taxon>
        <taxon>Stenosarchaea group</taxon>
        <taxon>Halobacteria</taxon>
        <taxon>Halobacteriales</taxon>
        <taxon>Natrialbaceae</taxon>
        <taxon>Natronococcus</taxon>
    </lineage>
</organism>
<feature type="region of interest" description="Disordered" evidence="1">
    <location>
        <begin position="1"/>
        <end position="65"/>
    </location>
</feature>
<dbReference type="Proteomes" id="UP000011531">
    <property type="component" value="Unassembled WGS sequence"/>
</dbReference>
<gene>
    <name evidence="2" type="ORF">C492_16593</name>
</gene>
<evidence type="ECO:0000313" key="3">
    <source>
        <dbReference type="Proteomes" id="UP000011531"/>
    </source>
</evidence>
<name>L9WXL3_9EURY</name>
<evidence type="ECO:0000313" key="2">
    <source>
        <dbReference type="EMBL" id="ELY54214.1"/>
    </source>
</evidence>
<reference evidence="2 3" key="1">
    <citation type="journal article" date="2014" name="PLoS Genet.">
        <title>Phylogenetically driven sequencing of extremely halophilic archaea reveals strategies for static and dynamic osmo-response.</title>
        <authorList>
            <person name="Becker E.A."/>
            <person name="Seitzer P.M."/>
            <person name="Tritt A."/>
            <person name="Larsen D."/>
            <person name="Krusor M."/>
            <person name="Yao A.I."/>
            <person name="Wu D."/>
            <person name="Madern D."/>
            <person name="Eisen J.A."/>
            <person name="Darling A.E."/>
            <person name="Facciotti M.T."/>
        </authorList>
    </citation>
    <scope>NUCLEOTIDE SEQUENCE [LARGE SCALE GENOMIC DNA]</scope>
    <source>
        <strain evidence="2 3">DSM 18795</strain>
    </source>
</reference>
<dbReference type="STRING" id="1227498.C492_16593"/>
<protein>
    <submittedName>
        <fullName evidence="2">Uncharacterized protein</fullName>
    </submittedName>
</protein>
<dbReference type="OrthoDB" id="202153at2157"/>
<keyword evidence="3" id="KW-1185">Reference proteome</keyword>
<dbReference type="EMBL" id="AOIA01000141">
    <property type="protein sequence ID" value="ELY54214.1"/>
    <property type="molecule type" value="Genomic_DNA"/>
</dbReference>
<dbReference type="AlphaFoldDB" id="L9WXL3"/>
<proteinExistence type="predicted"/>
<accession>L9WXL3</accession>
<comment type="caution">
    <text evidence="2">The sequence shown here is derived from an EMBL/GenBank/DDBJ whole genome shotgun (WGS) entry which is preliminary data.</text>
</comment>
<evidence type="ECO:0000256" key="1">
    <source>
        <dbReference type="SAM" id="MobiDB-lite"/>
    </source>
</evidence>
<sequence>MSNEDSRANRNCPTENGISGRPNGWDDTPETNCSRKTLPREDATAQTRGCAGTDPHPVESSAREENNLSGAIAGVLERLENGQVAREFDEVEDSQPDLEISEGKPAFGGQRYRVEGETDEKWVETGYVIAVGGTGR</sequence>